<feature type="region of interest" description="Disordered" evidence="1">
    <location>
        <begin position="380"/>
        <end position="407"/>
    </location>
</feature>
<evidence type="ECO:0000259" key="2">
    <source>
        <dbReference type="Pfam" id="PF04738"/>
    </source>
</evidence>
<dbReference type="RefSeq" id="WP_380829346.1">
    <property type="nucleotide sequence ID" value="NZ_JBHTCG010000018.1"/>
</dbReference>
<keyword evidence="4" id="KW-1185">Reference proteome</keyword>
<evidence type="ECO:0000313" key="4">
    <source>
        <dbReference type="Proteomes" id="UP001596496"/>
    </source>
</evidence>
<dbReference type="EMBL" id="JBHTCG010000018">
    <property type="protein sequence ID" value="MFC7385410.1"/>
    <property type="molecule type" value="Genomic_DNA"/>
</dbReference>
<reference evidence="4" key="1">
    <citation type="journal article" date="2019" name="Int. J. Syst. Evol. Microbiol.">
        <title>The Global Catalogue of Microorganisms (GCM) 10K type strain sequencing project: providing services to taxonomists for standard genome sequencing and annotation.</title>
        <authorList>
            <consortium name="The Broad Institute Genomics Platform"/>
            <consortium name="The Broad Institute Genome Sequencing Center for Infectious Disease"/>
            <person name="Wu L."/>
            <person name="Ma J."/>
        </authorList>
    </citation>
    <scope>NUCLEOTIDE SEQUENCE [LARGE SCALE GENOMIC DNA]</scope>
    <source>
        <strain evidence="4">CECT 7649</strain>
    </source>
</reference>
<accession>A0ABW2PBM7</accession>
<proteinExistence type="predicted"/>
<protein>
    <submittedName>
        <fullName evidence="3">Lantibiotic dehydratase</fullName>
    </submittedName>
</protein>
<dbReference type="Proteomes" id="UP001596496">
    <property type="component" value="Unassembled WGS sequence"/>
</dbReference>
<name>A0ABW2PBM7_9ACTN</name>
<evidence type="ECO:0000256" key="1">
    <source>
        <dbReference type="SAM" id="MobiDB-lite"/>
    </source>
</evidence>
<gene>
    <name evidence="3" type="ORF">ACFQSB_24600</name>
</gene>
<organism evidence="3 4">
    <name type="scientific">Sphaerisporangium rhizosphaerae</name>
    <dbReference type="NCBI Taxonomy" id="2269375"/>
    <lineage>
        <taxon>Bacteria</taxon>
        <taxon>Bacillati</taxon>
        <taxon>Actinomycetota</taxon>
        <taxon>Actinomycetes</taxon>
        <taxon>Streptosporangiales</taxon>
        <taxon>Streptosporangiaceae</taxon>
        <taxon>Sphaerisporangium</taxon>
    </lineage>
</organism>
<feature type="domain" description="Lantibiotic dehydratase N-terminal" evidence="2">
    <location>
        <begin position="163"/>
        <end position="308"/>
    </location>
</feature>
<sequence>MTHVAQSAPAGGGGDPAWLACRDYAVSPVFAVRVAGLSLAGLDRMRCTRTWELVDELAEISAWLRREGAELSAPLHEVIGGAAGGPLKSRLVALRRAVYSGRRPSGRAVSAEVLAALPEKLAARVREWTARRDRADALRDALPAVLAEESREKVALLREAVADDGFRRGLSQGSPVLAARLDAWLAGPADRPPDRQELLRLAKYLARATVKTSPYATFTLSGLGRWTAGGSAVETCGEPLWHEVAELDRAVLRPLWAALARHPSVRRRARLRINPSAADGGGRVWFLGPGPTEPLSSVPASPGVRQALGWVGGHPFPMIADASGIEPLVDAGLLELVPPYDEQSADPVGRLASWLAEDGASPHAAPVGRAAEALRRLPGHPAASRHTGLSAAPPPATGPEGGPEGDPAAVVREVLEEVLPAGTGGPSLPAKNLLWHSAVIPGVAGRLDAAAWRGVCDDLDAVRGLIGLFDPDLPVKIAATAFFLGRHGAGGRIRALDLYRDVHAATPGTGGALLREMLRNPVAVPRATPGEQAPPGLRELSELRRRFWDLAGAGPSAREAVVDVTAGRLSGFAASWPRFVRPPGSICCYLQAVPDGPDGVRAVVNSVSAGYGRGLSRLHRLVTLAGGDAPPAAELRAAQREVLVAECRGLVGGGLNVRPATADLALDHPFTAGDAGLPLLAPADLTAVYDPMRDRLALLDGEGRAVRPVHLGMTAQHWLPPWLQFLVRAFGEPSVAMVPGWVFRTRGETPAEGEVERWPRMDVGRVTLGRTAWRLRAGEFPVPAKGEGEAAYLPRLAAWLESHGVPRRFFARVVGLGDGLLVGLLSKDRKPMYVDVTDMLLLTGFLRSLRDPEALMVLEEALPDPADAPLYGTGRRVTEYVVQLSEGPGR</sequence>
<evidence type="ECO:0000313" key="3">
    <source>
        <dbReference type="EMBL" id="MFC7385410.1"/>
    </source>
</evidence>
<dbReference type="Pfam" id="PF04738">
    <property type="entry name" value="Lant_dehydr_N"/>
    <property type="match status" value="1"/>
</dbReference>
<dbReference type="InterPro" id="IPR006827">
    <property type="entry name" value="Lant_deHydtase_N"/>
</dbReference>
<comment type="caution">
    <text evidence="3">The sequence shown here is derived from an EMBL/GenBank/DDBJ whole genome shotgun (WGS) entry which is preliminary data.</text>
</comment>